<evidence type="ECO:0008006" key="4">
    <source>
        <dbReference type="Google" id="ProtNLM"/>
    </source>
</evidence>
<dbReference type="EMBL" id="BMKS01000004">
    <property type="protein sequence ID" value="GGG30882.1"/>
    <property type="molecule type" value="Genomic_DNA"/>
</dbReference>
<keyword evidence="1" id="KW-0812">Transmembrane</keyword>
<evidence type="ECO:0000313" key="2">
    <source>
        <dbReference type="EMBL" id="GGG30882.1"/>
    </source>
</evidence>
<keyword evidence="1" id="KW-1133">Transmembrane helix</keyword>
<dbReference type="InterPro" id="IPR020269">
    <property type="entry name" value="Phage_Mu_Releasin"/>
</dbReference>
<accession>A0A8J3EAV0</accession>
<reference evidence="2 3" key="1">
    <citation type="journal article" date="2014" name="Int. J. Syst. Evol. Microbiol.">
        <title>Complete genome sequence of Corynebacterium casei LMG S-19264T (=DSM 44701T), isolated from a smear-ripened cheese.</title>
        <authorList>
            <consortium name="US DOE Joint Genome Institute (JGI-PGF)"/>
            <person name="Walter F."/>
            <person name="Albersmeier A."/>
            <person name="Kalinowski J."/>
            <person name="Ruckert C."/>
        </authorList>
    </citation>
    <scope>NUCLEOTIDE SEQUENCE [LARGE SCALE GENOMIC DNA]</scope>
    <source>
        <strain evidence="2 3">CGMCC 1.16330</strain>
    </source>
</reference>
<comment type="caution">
    <text evidence="2">The sequence shown here is derived from an EMBL/GenBank/DDBJ whole genome shotgun (WGS) entry which is preliminary data.</text>
</comment>
<keyword evidence="3" id="KW-1185">Reference proteome</keyword>
<dbReference type="RefSeq" id="WP_188899718.1">
    <property type="nucleotide sequence ID" value="NZ_BMKS01000004.1"/>
</dbReference>
<protein>
    <recommendedName>
        <fullName evidence="4">DUF2730 family protein</fullName>
    </recommendedName>
</protein>
<dbReference type="Proteomes" id="UP000597507">
    <property type="component" value="Unassembled WGS sequence"/>
</dbReference>
<gene>
    <name evidence="2" type="ORF">GCM10010964_18510</name>
</gene>
<name>A0A8J3EAV0_9PROT</name>
<sequence>MISQEWKDIASLIGPLIAVGGLLFAWLKLRLAGDFAPAADIAAVREEVEKARARLAQVEARLTGMPSHDDIARLSARVGEVERGVAVVGEAVRGTGEVVKRVERMVDLLVRHQLQGEKAGG</sequence>
<keyword evidence="1" id="KW-0472">Membrane</keyword>
<evidence type="ECO:0000256" key="1">
    <source>
        <dbReference type="SAM" id="Phobius"/>
    </source>
</evidence>
<proteinExistence type="predicted"/>
<dbReference type="Pfam" id="PF10805">
    <property type="entry name" value="DUF2730"/>
    <property type="match status" value="1"/>
</dbReference>
<dbReference type="AlphaFoldDB" id="A0A8J3EAV0"/>
<evidence type="ECO:0000313" key="3">
    <source>
        <dbReference type="Proteomes" id="UP000597507"/>
    </source>
</evidence>
<feature type="transmembrane region" description="Helical" evidence="1">
    <location>
        <begin position="9"/>
        <end position="27"/>
    </location>
</feature>
<organism evidence="2 3">
    <name type="scientific">Caldovatus sediminis</name>
    <dbReference type="NCBI Taxonomy" id="2041189"/>
    <lineage>
        <taxon>Bacteria</taxon>
        <taxon>Pseudomonadati</taxon>
        <taxon>Pseudomonadota</taxon>
        <taxon>Alphaproteobacteria</taxon>
        <taxon>Acetobacterales</taxon>
        <taxon>Roseomonadaceae</taxon>
        <taxon>Caldovatus</taxon>
    </lineage>
</organism>